<evidence type="ECO:0000313" key="2">
    <source>
        <dbReference type="Proteomes" id="UP000005273"/>
    </source>
</evidence>
<dbReference type="EMBL" id="ACJX03000001">
    <property type="protein sequence ID" value="KRT35904.1"/>
    <property type="molecule type" value="Genomic_DNA"/>
</dbReference>
<protein>
    <submittedName>
        <fullName evidence="1">Uncharacterized protein</fullName>
    </submittedName>
</protein>
<proteinExistence type="predicted"/>
<evidence type="ECO:0000313" key="1">
    <source>
        <dbReference type="EMBL" id="KRT35904.1"/>
    </source>
</evidence>
<reference evidence="2" key="1">
    <citation type="submission" date="2012-09" db="EMBL/GenBank/DDBJ databases">
        <authorList>
            <person name="Weinstock G."/>
            <person name="Sodergren E."/>
            <person name="Clifton S."/>
            <person name="Fulton L."/>
            <person name="Fulton B."/>
            <person name="Courtney L."/>
            <person name="Fronick C."/>
            <person name="Harrison M."/>
            <person name="Strong C."/>
            <person name="Farmer C."/>
            <person name="Delehaunty K."/>
            <person name="Markovic C."/>
            <person name="Hall O."/>
            <person name="Minx P."/>
            <person name="Tomlinson C."/>
            <person name="Mitreva M."/>
            <person name="Nelson J."/>
            <person name="Hou S."/>
            <person name="Wollam A."/>
            <person name="Pepin K.H."/>
            <person name="Johnson M."/>
            <person name="Bhonagiri V."/>
            <person name="Nash W.E."/>
            <person name="Suruliraj S."/>
            <person name="Warren W."/>
            <person name="Chinwalla A."/>
            <person name="Mardis E.R."/>
            <person name="Wilson R.K."/>
        </authorList>
    </citation>
    <scope>NUCLEOTIDE SEQUENCE [LARGE SCALE GENOMIC DNA]</scope>
    <source>
        <strain evidence="2">OS1</strain>
    </source>
</reference>
<sequence>MVNIYFADRQGLCAFGGLLKKFPRFLLFPHERGLSSCPFSAFLTRSPFLAGGLRTSFPCLRGSTQVLEANPRLCCQGASGNAAKTRPLGNPHLDSG</sequence>
<dbReference type="AlphaFoldDB" id="A0A0T5XC14"/>
<dbReference type="Proteomes" id="UP000005273">
    <property type="component" value="Unassembled WGS sequence"/>
</dbReference>
<name>A0A0T5XC14_9BACT</name>
<gene>
    <name evidence="1" type="ORF">HMPREF1705_04683</name>
</gene>
<comment type="caution">
    <text evidence="1">The sequence shown here is derived from an EMBL/GenBank/DDBJ whole genome shotgun (WGS) entry which is preliminary data.</text>
</comment>
<organism evidence="1 2">
    <name type="scientific">Acetomicrobium hydrogeniformans ATCC BAA-1850</name>
    <dbReference type="NCBI Taxonomy" id="592015"/>
    <lineage>
        <taxon>Bacteria</taxon>
        <taxon>Thermotogati</taxon>
        <taxon>Synergistota</taxon>
        <taxon>Synergistia</taxon>
        <taxon>Synergistales</taxon>
        <taxon>Acetomicrobiaceae</taxon>
        <taxon>Acetomicrobium</taxon>
    </lineage>
</organism>
<accession>A0A0T5XC14</accession>
<keyword evidence="2" id="KW-1185">Reference proteome</keyword>